<comment type="caution">
    <text evidence="1">The sequence shown here is derived from an EMBL/GenBank/DDBJ whole genome shotgun (WGS) entry which is preliminary data.</text>
</comment>
<organism evidence="1 2">
    <name type="scientific">Chryseobacterium shigense</name>
    <dbReference type="NCBI Taxonomy" id="297244"/>
    <lineage>
        <taxon>Bacteria</taxon>
        <taxon>Pseudomonadati</taxon>
        <taxon>Bacteroidota</taxon>
        <taxon>Flavobacteriia</taxon>
        <taxon>Flavobacteriales</taxon>
        <taxon>Weeksellaceae</taxon>
        <taxon>Chryseobacterium group</taxon>
        <taxon>Chryseobacterium</taxon>
    </lineage>
</organism>
<proteinExistence type="predicted"/>
<protein>
    <submittedName>
        <fullName evidence="1">Uncharacterized protein</fullName>
    </submittedName>
</protein>
<accession>A0A841NAG2</accession>
<evidence type="ECO:0000313" key="1">
    <source>
        <dbReference type="EMBL" id="MBB6370628.1"/>
    </source>
</evidence>
<reference evidence="1 2" key="1">
    <citation type="submission" date="2020-08" db="EMBL/GenBank/DDBJ databases">
        <title>Functional genomics of gut bacteria from endangered species of beetles.</title>
        <authorList>
            <person name="Carlos-Shanley C."/>
        </authorList>
    </citation>
    <scope>NUCLEOTIDE SEQUENCE [LARGE SCALE GENOMIC DNA]</scope>
    <source>
        <strain evidence="1 2">S00136</strain>
    </source>
</reference>
<dbReference type="AlphaFoldDB" id="A0A841NAG2"/>
<dbReference type="Proteomes" id="UP000589738">
    <property type="component" value="Unassembled WGS sequence"/>
</dbReference>
<dbReference type="RefSeq" id="WP_184158530.1">
    <property type="nucleotide sequence ID" value="NZ_JACHLC010000001.1"/>
</dbReference>
<evidence type="ECO:0000313" key="2">
    <source>
        <dbReference type="Proteomes" id="UP000589738"/>
    </source>
</evidence>
<name>A0A841NAG2_9FLAO</name>
<keyword evidence="2" id="KW-1185">Reference proteome</keyword>
<gene>
    <name evidence="1" type="ORF">HNP36_001681</name>
</gene>
<dbReference type="EMBL" id="JACHLC010000001">
    <property type="protein sequence ID" value="MBB6370628.1"/>
    <property type="molecule type" value="Genomic_DNA"/>
</dbReference>
<sequence>MGEIPPQLRTCRFLHNDIQGRITKAAIEKYSVITICLRTIKSFHGLWFERCSALWKSEIKMSDKGKIPFPIKLAQRYRCEGLT</sequence>